<dbReference type="GO" id="GO:0009062">
    <property type="term" value="P:fatty acid catabolic process"/>
    <property type="evidence" value="ECO:0007669"/>
    <property type="project" value="TreeGrafter"/>
</dbReference>
<accession>A0A5R9DUG2</accession>
<evidence type="ECO:0000256" key="3">
    <source>
        <dbReference type="PROSITE-ProRule" id="PRU01106"/>
    </source>
</evidence>
<dbReference type="InterPro" id="IPR040170">
    <property type="entry name" value="Cytosol_ACT"/>
</dbReference>
<dbReference type="Pfam" id="PF03061">
    <property type="entry name" value="4HBT"/>
    <property type="match status" value="1"/>
</dbReference>
<dbReference type="Proteomes" id="UP000306420">
    <property type="component" value="Unassembled WGS sequence"/>
</dbReference>
<evidence type="ECO:0000256" key="1">
    <source>
        <dbReference type="ARBA" id="ARBA00010458"/>
    </source>
</evidence>
<evidence type="ECO:0000313" key="5">
    <source>
        <dbReference type="EMBL" id="TLQ38528.1"/>
    </source>
</evidence>
<dbReference type="PANTHER" id="PTHR11049">
    <property type="entry name" value="ACYL COENZYME A THIOESTER HYDROLASE"/>
    <property type="match status" value="1"/>
</dbReference>
<dbReference type="EMBL" id="VBSP01000074">
    <property type="protein sequence ID" value="TLQ38528.1"/>
    <property type="molecule type" value="Genomic_DNA"/>
</dbReference>
<dbReference type="PROSITE" id="PS51770">
    <property type="entry name" value="HOTDOG_ACOT"/>
    <property type="match status" value="1"/>
</dbReference>
<dbReference type="OrthoDB" id="9791628at2"/>
<dbReference type="GO" id="GO:0006637">
    <property type="term" value="P:acyl-CoA metabolic process"/>
    <property type="evidence" value="ECO:0007669"/>
    <property type="project" value="TreeGrafter"/>
</dbReference>
<dbReference type="InterPro" id="IPR006683">
    <property type="entry name" value="Thioestr_dom"/>
</dbReference>
<evidence type="ECO:0000259" key="4">
    <source>
        <dbReference type="PROSITE" id="PS51770"/>
    </source>
</evidence>
<evidence type="ECO:0000256" key="2">
    <source>
        <dbReference type="ARBA" id="ARBA00022801"/>
    </source>
</evidence>
<dbReference type="InterPro" id="IPR033120">
    <property type="entry name" value="HOTDOG_ACOT"/>
</dbReference>
<dbReference type="SUPFAM" id="SSF54637">
    <property type="entry name" value="Thioesterase/thiol ester dehydrase-isomerase"/>
    <property type="match status" value="1"/>
</dbReference>
<feature type="domain" description="HotDog ACOT-type" evidence="4">
    <location>
        <begin position="7"/>
        <end position="119"/>
    </location>
</feature>
<dbReference type="InterPro" id="IPR029069">
    <property type="entry name" value="HotDog_dom_sf"/>
</dbReference>
<name>A0A5R9DUG2_9LACT</name>
<dbReference type="CDD" id="cd03442">
    <property type="entry name" value="BFIT_BACH"/>
    <property type="match status" value="1"/>
</dbReference>
<protein>
    <submittedName>
        <fullName evidence="5">Acyl-CoA thioesterase</fullName>
    </submittedName>
</protein>
<comment type="similarity">
    <text evidence="1">Belongs to the acyl coenzyme A hydrolase family.</text>
</comment>
<dbReference type="GO" id="GO:0052816">
    <property type="term" value="F:long-chain fatty acyl-CoA hydrolase activity"/>
    <property type="evidence" value="ECO:0007669"/>
    <property type="project" value="TreeGrafter"/>
</dbReference>
<dbReference type="PANTHER" id="PTHR11049:SF24">
    <property type="entry name" value="CYTOSOLIC ACYL COENZYME A THIOESTER HYDROLASE"/>
    <property type="match status" value="1"/>
</dbReference>
<gene>
    <name evidence="5" type="ORF">FEZ33_11720</name>
</gene>
<dbReference type="GO" id="GO:0005829">
    <property type="term" value="C:cytosol"/>
    <property type="evidence" value="ECO:0007669"/>
    <property type="project" value="TreeGrafter"/>
</dbReference>
<organism evidence="5 6">
    <name type="scientific">Ruoffia tabacinasalis</name>
    <dbReference type="NCBI Taxonomy" id="87458"/>
    <lineage>
        <taxon>Bacteria</taxon>
        <taxon>Bacillati</taxon>
        <taxon>Bacillota</taxon>
        <taxon>Bacilli</taxon>
        <taxon>Lactobacillales</taxon>
        <taxon>Aerococcaceae</taxon>
        <taxon>Ruoffia</taxon>
    </lineage>
</organism>
<comment type="caution">
    <text evidence="5">The sequence shown here is derived from an EMBL/GenBank/DDBJ whole genome shotgun (WGS) entry which is preliminary data.</text>
</comment>
<dbReference type="AlphaFoldDB" id="A0A5R9DUG2"/>
<proteinExistence type="inferred from homology"/>
<dbReference type="Gene3D" id="3.10.129.10">
    <property type="entry name" value="Hotdog Thioesterase"/>
    <property type="match status" value="1"/>
</dbReference>
<sequence length="168" mass="18868">MTIKKVSDSRVVQTHLIMPSDGNRHNTLYGGNLMRMIDNVSAISFTRHTRSLGVTASMDVLNFIKPLPVSNSVCIETIVSGVGKRSAEIFAKVIGEDLATGERYLAATAFLTFVVVDENAPDIPQLEAETEEERYIMKGYAERRKKRSEDRLADREFQENISIEFPWG</sequence>
<reference evidence="5 6" key="1">
    <citation type="submission" date="2019-05" db="EMBL/GenBank/DDBJ databases">
        <title>The metagenome of a microbial culture collection derived from dairy environment covers the genomic content of the human microbiome.</title>
        <authorList>
            <person name="Roder T."/>
            <person name="Wuthrich D."/>
            <person name="Sattari Z."/>
            <person name="Von Ah U."/>
            <person name="Bar C."/>
            <person name="Ronchi F."/>
            <person name="Macpherson A.J."/>
            <person name="Ganal-Vonarburg S.C."/>
            <person name="Bruggmann R."/>
            <person name="Vergeres G."/>
        </authorList>
    </citation>
    <scope>NUCLEOTIDE SEQUENCE [LARGE SCALE GENOMIC DNA]</scope>
    <source>
        <strain evidence="5 6">FAM 24227</strain>
    </source>
</reference>
<evidence type="ECO:0000313" key="6">
    <source>
        <dbReference type="Proteomes" id="UP000306420"/>
    </source>
</evidence>
<keyword evidence="2 3" id="KW-0378">Hydrolase</keyword>